<dbReference type="SUPFAM" id="SSF57802">
    <property type="entry name" value="Rubredoxin-like"/>
    <property type="match status" value="1"/>
</dbReference>
<dbReference type="SUPFAM" id="SSF47240">
    <property type="entry name" value="Ferritin-like"/>
    <property type="match status" value="1"/>
</dbReference>
<dbReference type="InterPro" id="IPR003251">
    <property type="entry name" value="Rr_diiron-bd_dom"/>
</dbReference>
<keyword evidence="2" id="KW-0813">Transport</keyword>
<dbReference type="EMBL" id="SJSA01000001">
    <property type="protein sequence ID" value="TGG40369.1"/>
    <property type="molecule type" value="Genomic_DNA"/>
</dbReference>
<comment type="caution">
    <text evidence="8">The sequence shown here is derived from an EMBL/GenBank/DDBJ whole genome shotgun (WGS) entry which is preliminary data.</text>
</comment>
<evidence type="ECO:0000256" key="5">
    <source>
        <dbReference type="ARBA" id="ARBA00023004"/>
    </source>
</evidence>
<reference evidence="8 9" key="1">
    <citation type="submission" date="2019-02" db="EMBL/GenBank/DDBJ databases">
        <title>Isolation and identification of novel species under the genus Muribaculum.</title>
        <authorList>
            <person name="Miyake S."/>
            <person name="Ding Y."/>
            <person name="Low A."/>
            <person name="Soh M."/>
            <person name="Seedorf H."/>
        </authorList>
    </citation>
    <scope>NUCLEOTIDE SEQUENCE [LARGE SCALE GENOMIC DNA]</scope>
    <source>
        <strain evidence="8 9">TLL-A3</strain>
    </source>
</reference>
<dbReference type="GeneID" id="82149459"/>
<evidence type="ECO:0000259" key="6">
    <source>
        <dbReference type="PROSITE" id="PS50903"/>
    </source>
</evidence>
<keyword evidence="5" id="KW-0408">Iron</keyword>
<keyword evidence="3" id="KW-0479">Metal-binding</keyword>
<dbReference type="InterPro" id="IPR052364">
    <property type="entry name" value="Rubrerythrin"/>
</dbReference>
<evidence type="ECO:0000313" key="9">
    <source>
        <dbReference type="Proteomes" id="UP000297635"/>
    </source>
</evidence>
<name>A0A4Z0V559_9BACT</name>
<keyword evidence="9" id="KW-1185">Reference proteome</keyword>
<protein>
    <submittedName>
        <fullName evidence="8">Rubrerythrin family protein</fullName>
    </submittedName>
</protein>
<dbReference type="InterPro" id="IPR009040">
    <property type="entry name" value="Ferritin-like_diiron"/>
</dbReference>
<evidence type="ECO:0000256" key="2">
    <source>
        <dbReference type="ARBA" id="ARBA00022448"/>
    </source>
</evidence>
<evidence type="ECO:0000256" key="1">
    <source>
        <dbReference type="ARBA" id="ARBA00001965"/>
    </source>
</evidence>
<dbReference type="PROSITE" id="PS50903">
    <property type="entry name" value="RUBREDOXIN_LIKE"/>
    <property type="match status" value="1"/>
</dbReference>
<evidence type="ECO:0000256" key="3">
    <source>
        <dbReference type="ARBA" id="ARBA00022723"/>
    </source>
</evidence>
<dbReference type="Pfam" id="PF02915">
    <property type="entry name" value="Rubrerythrin"/>
    <property type="match status" value="1"/>
</dbReference>
<evidence type="ECO:0000256" key="4">
    <source>
        <dbReference type="ARBA" id="ARBA00022982"/>
    </source>
</evidence>
<dbReference type="CDD" id="cd00729">
    <property type="entry name" value="rubredoxin_SM"/>
    <property type="match status" value="1"/>
</dbReference>
<feature type="domain" description="Ferritin-like diiron" evidence="7">
    <location>
        <begin position="5"/>
        <end position="148"/>
    </location>
</feature>
<dbReference type="AlphaFoldDB" id="A0A4Z0V559"/>
<organism evidence="8 9">
    <name type="scientific">Duncaniella freteri</name>
    <dbReference type="NCBI Taxonomy" id="2530391"/>
    <lineage>
        <taxon>Bacteria</taxon>
        <taxon>Pseudomonadati</taxon>
        <taxon>Bacteroidota</taxon>
        <taxon>Bacteroidia</taxon>
        <taxon>Bacteroidales</taxon>
        <taxon>Muribaculaceae</taxon>
        <taxon>Duncaniella</taxon>
    </lineage>
</organism>
<dbReference type="Gene3D" id="2.20.28.10">
    <property type="match status" value="1"/>
</dbReference>
<accession>A0A4Z0V559</accession>
<dbReference type="RefSeq" id="WP_135471383.1">
    <property type="nucleotide sequence ID" value="NZ_CASCNC010000032.1"/>
</dbReference>
<proteinExistence type="predicted"/>
<dbReference type="GO" id="GO:0005506">
    <property type="term" value="F:iron ion binding"/>
    <property type="evidence" value="ECO:0007669"/>
    <property type="project" value="InterPro"/>
</dbReference>
<dbReference type="NCBIfam" id="NF045767">
    <property type="entry name" value="RuberyRbr"/>
    <property type="match status" value="1"/>
</dbReference>
<dbReference type="Pfam" id="PF21349">
    <property type="entry name" value="RUBY_RBDX"/>
    <property type="match status" value="1"/>
</dbReference>
<dbReference type="InterPro" id="IPR009078">
    <property type="entry name" value="Ferritin-like_SF"/>
</dbReference>
<sequence length="192" mass="21916">MSKKSIKGTKTEQNLVNAYVSESTAYSRYMFYASQAEKEKYFPISEVFKETADNELRHAKVFFKHLEGGQVDCNVTVDAGVIGDTASNLATAIHEEMVEGVEQYKKSAAVARKEGFDEIAEHFESIAAIEEHHRQRFETYLKQVKEGTVWKRDHPIKWECLVCGYIFEGKEPPKECPACDHPQCHYKGLDID</sequence>
<gene>
    <name evidence="8" type="ORF">EZ315_06610</name>
</gene>
<comment type="cofactor">
    <cofactor evidence="1">
        <name>Fe(3+)</name>
        <dbReference type="ChEBI" id="CHEBI:29034"/>
    </cofactor>
</comment>
<dbReference type="InterPro" id="IPR012347">
    <property type="entry name" value="Ferritin-like"/>
</dbReference>
<dbReference type="PANTHER" id="PTHR43865:SF1">
    <property type="entry name" value="RUBRERYTHRIN-RELATED"/>
    <property type="match status" value="1"/>
</dbReference>
<evidence type="ECO:0000313" key="8">
    <source>
        <dbReference type="EMBL" id="TGG40369.1"/>
    </source>
</evidence>
<dbReference type="InterPro" id="IPR048574">
    <property type="entry name" value="RUBY_RBDX"/>
</dbReference>
<dbReference type="Proteomes" id="UP000297635">
    <property type="component" value="Unassembled WGS sequence"/>
</dbReference>
<dbReference type="Gene3D" id="1.20.1260.10">
    <property type="match status" value="1"/>
</dbReference>
<dbReference type="InterPro" id="IPR024934">
    <property type="entry name" value="Rubredoxin-like_dom"/>
</dbReference>
<dbReference type="GO" id="GO:0016491">
    <property type="term" value="F:oxidoreductase activity"/>
    <property type="evidence" value="ECO:0007669"/>
    <property type="project" value="InterPro"/>
</dbReference>
<keyword evidence="4" id="KW-0249">Electron transport</keyword>
<dbReference type="CDD" id="cd01041">
    <property type="entry name" value="Rubrerythrin"/>
    <property type="match status" value="1"/>
</dbReference>
<evidence type="ECO:0000259" key="7">
    <source>
        <dbReference type="PROSITE" id="PS50905"/>
    </source>
</evidence>
<dbReference type="PANTHER" id="PTHR43865">
    <property type="entry name" value="RUBRERYTHRIN-RELATED"/>
    <property type="match status" value="1"/>
</dbReference>
<feature type="domain" description="Rubredoxin-like" evidence="6">
    <location>
        <begin position="155"/>
        <end position="189"/>
    </location>
</feature>
<dbReference type="PROSITE" id="PS50905">
    <property type="entry name" value="FERRITIN_LIKE"/>
    <property type="match status" value="1"/>
</dbReference>